<dbReference type="PROSITE" id="PS00518">
    <property type="entry name" value="ZF_RING_1"/>
    <property type="match status" value="1"/>
</dbReference>
<accession>A0A2K8ESA5</accession>
<proteinExistence type="predicted"/>
<evidence type="ECO:0000256" key="2">
    <source>
        <dbReference type="ARBA" id="ARBA00022771"/>
    </source>
</evidence>
<dbReference type="PROSITE" id="PS50089">
    <property type="entry name" value="ZF_RING_2"/>
    <property type="match status" value="1"/>
</dbReference>
<feature type="transmembrane region" description="Helical" evidence="5">
    <location>
        <begin position="20"/>
        <end position="42"/>
    </location>
</feature>
<dbReference type="EMBL" id="KU170628">
    <property type="protein sequence ID" value="APM84228.1"/>
    <property type="molecule type" value="Genomic_DNA"/>
</dbReference>
<dbReference type="Gene3D" id="3.30.40.10">
    <property type="entry name" value="Zinc/RING finger domain, C3HC4 (zinc finger)"/>
    <property type="match status" value="1"/>
</dbReference>
<sequence length="163" mass="18820">MTTYLDEDERVLFDMLQSLVFLVYIVANFLVAIAYLTGDVYFEPKLDYFLHRFSAPGRISLPVCVMLMILGSPIVCIYVFRILWQMIIEPCPMGIGCDRTECPVCLRVRSKFLQSVCLMCDHYVCRTCMQMLCYTQPSTACCPLCRDLIYRRGCNVDSNIIIM</sequence>
<keyword evidence="2 4" id="KW-0863">Zinc-finger</keyword>
<keyword evidence="5" id="KW-0472">Membrane</keyword>
<evidence type="ECO:0000313" key="7">
    <source>
        <dbReference type="EMBL" id="APM84228.1"/>
    </source>
</evidence>
<dbReference type="InterPro" id="IPR013083">
    <property type="entry name" value="Znf_RING/FYVE/PHD"/>
</dbReference>
<dbReference type="Proteomes" id="UP000316643">
    <property type="component" value="Genome"/>
</dbReference>
<keyword evidence="3" id="KW-0862">Zinc</keyword>
<dbReference type="InterPro" id="IPR017907">
    <property type="entry name" value="Znf_RING_CS"/>
</dbReference>
<reference evidence="7 8" key="1">
    <citation type="journal article" date="2017" name="Virol. Sin.">
        <title>Genome analysis of Heliothis virescens ascovirus 3h isolated from China.</title>
        <authorList>
            <person name="Huang G.H."/>
            <person name="Hou D.H."/>
            <person name="Wang M."/>
            <person name="Cheng X.W."/>
            <person name="Hu Z."/>
        </authorList>
    </citation>
    <scope>NUCLEOTIDE SEQUENCE [LARGE SCALE GENOMIC DNA]</scope>
    <source>
        <strain evidence="7">HvAV-3h</strain>
    </source>
</reference>
<dbReference type="InterPro" id="IPR001841">
    <property type="entry name" value="Znf_RING"/>
</dbReference>
<evidence type="ECO:0000256" key="1">
    <source>
        <dbReference type="ARBA" id="ARBA00022723"/>
    </source>
</evidence>
<evidence type="ECO:0000256" key="3">
    <source>
        <dbReference type="ARBA" id="ARBA00022833"/>
    </source>
</evidence>
<dbReference type="SUPFAM" id="SSF57850">
    <property type="entry name" value="RING/U-box"/>
    <property type="match status" value="1"/>
</dbReference>
<name>A0A2K8ESA5_9VIRU</name>
<protein>
    <submittedName>
        <fullName evidence="7">BRCA1 like protein</fullName>
    </submittedName>
</protein>
<evidence type="ECO:0000256" key="5">
    <source>
        <dbReference type="SAM" id="Phobius"/>
    </source>
</evidence>
<keyword evidence="1" id="KW-0479">Metal-binding</keyword>
<feature type="transmembrane region" description="Helical" evidence="5">
    <location>
        <begin position="63"/>
        <end position="84"/>
    </location>
</feature>
<evidence type="ECO:0000313" key="8">
    <source>
        <dbReference type="Proteomes" id="UP000316643"/>
    </source>
</evidence>
<evidence type="ECO:0000256" key="4">
    <source>
        <dbReference type="PROSITE-ProRule" id="PRU00175"/>
    </source>
</evidence>
<evidence type="ECO:0000259" key="6">
    <source>
        <dbReference type="PROSITE" id="PS50089"/>
    </source>
</evidence>
<organism evidence="7 8">
    <name type="scientific">Heliothis virescens ascovirus 3h</name>
    <dbReference type="NCBI Taxonomy" id="1268039"/>
    <lineage>
        <taxon>Viruses</taxon>
        <taxon>Varidnaviria</taxon>
        <taxon>Bamfordvirae</taxon>
        <taxon>Nucleocytoviricota</taxon>
        <taxon>Megaviricetes</taxon>
        <taxon>Pimascovirales</taxon>
        <taxon>Pimascovirales incertae sedis</taxon>
        <taxon>Ascoviridae</taxon>
        <taxon>Ascovirus</taxon>
    </lineage>
</organism>
<feature type="domain" description="RING-type" evidence="6">
    <location>
        <begin position="102"/>
        <end position="146"/>
    </location>
</feature>
<keyword evidence="5" id="KW-0812">Transmembrane</keyword>
<dbReference type="GO" id="GO:0008270">
    <property type="term" value="F:zinc ion binding"/>
    <property type="evidence" value="ECO:0007669"/>
    <property type="project" value="UniProtKB-KW"/>
</dbReference>
<keyword evidence="5" id="KW-1133">Transmembrane helix</keyword>